<sequence length="113" mass="12883">METVTLWRPTGPKELALVEASGRQAWPPRLSDQPIFYPVLNEDYATQIARDWNVKHSGAGFVTRFEVRKEFLDRYEVQQVGGSTILEYWIPAEDLDGLNANIVGTIDVVAEYR</sequence>
<protein>
    <recommendedName>
        <fullName evidence="3">ADP-ribosylation/crystallin J1</fullName>
    </recommendedName>
</protein>
<accession>A0ABU2CSS9</accession>
<comment type="caution">
    <text evidence="1">The sequence shown here is derived from an EMBL/GenBank/DDBJ whole genome shotgun (WGS) entry which is preliminary data.</text>
</comment>
<organism evidence="1 2">
    <name type="scientific">Promicromonospora iranensis</name>
    <dbReference type="NCBI Taxonomy" id="1105144"/>
    <lineage>
        <taxon>Bacteria</taxon>
        <taxon>Bacillati</taxon>
        <taxon>Actinomycetota</taxon>
        <taxon>Actinomycetes</taxon>
        <taxon>Micrococcales</taxon>
        <taxon>Promicromonosporaceae</taxon>
        <taxon>Promicromonospora</taxon>
    </lineage>
</organism>
<keyword evidence="2" id="KW-1185">Reference proteome</keyword>
<evidence type="ECO:0000313" key="1">
    <source>
        <dbReference type="EMBL" id="MDR7384375.1"/>
    </source>
</evidence>
<evidence type="ECO:0008006" key="3">
    <source>
        <dbReference type="Google" id="ProtNLM"/>
    </source>
</evidence>
<evidence type="ECO:0000313" key="2">
    <source>
        <dbReference type="Proteomes" id="UP001183585"/>
    </source>
</evidence>
<dbReference type="Proteomes" id="UP001183585">
    <property type="component" value="Unassembled WGS sequence"/>
</dbReference>
<gene>
    <name evidence="1" type="ORF">J2S48_003890</name>
</gene>
<dbReference type="EMBL" id="JAVDYE010000001">
    <property type="protein sequence ID" value="MDR7384375.1"/>
    <property type="molecule type" value="Genomic_DNA"/>
</dbReference>
<dbReference type="RefSeq" id="WP_274992769.1">
    <property type="nucleotide sequence ID" value="NZ_JAJQQP010000003.1"/>
</dbReference>
<proteinExistence type="predicted"/>
<name>A0ABU2CSS9_9MICO</name>
<reference evidence="1 2" key="1">
    <citation type="submission" date="2023-07" db="EMBL/GenBank/DDBJ databases">
        <title>Sequencing the genomes of 1000 actinobacteria strains.</title>
        <authorList>
            <person name="Klenk H.-P."/>
        </authorList>
    </citation>
    <scope>NUCLEOTIDE SEQUENCE [LARGE SCALE GENOMIC DNA]</scope>
    <source>
        <strain evidence="1 2">DSM 45554</strain>
    </source>
</reference>